<protein>
    <recommendedName>
        <fullName evidence="4">Sugar phosphate permease</fullName>
    </recommendedName>
</protein>
<feature type="transmembrane region" description="Helical" evidence="1">
    <location>
        <begin position="176"/>
        <end position="204"/>
    </location>
</feature>
<feature type="transmembrane region" description="Helical" evidence="1">
    <location>
        <begin position="225"/>
        <end position="243"/>
    </location>
</feature>
<comment type="caution">
    <text evidence="2">The sequence shown here is derived from an EMBL/GenBank/DDBJ whole genome shotgun (WGS) entry which is preliminary data.</text>
</comment>
<evidence type="ECO:0000256" key="1">
    <source>
        <dbReference type="SAM" id="Phobius"/>
    </source>
</evidence>
<feature type="transmembrane region" description="Helical" evidence="1">
    <location>
        <begin position="361"/>
        <end position="382"/>
    </location>
</feature>
<accession>A0ABS5IUB1</accession>
<feature type="transmembrane region" description="Helical" evidence="1">
    <location>
        <begin position="90"/>
        <end position="108"/>
    </location>
</feature>
<dbReference type="Pfam" id="PF18943">
    <property type="entry name" value="DUF5690"/>
    <property type="match status" value="1"/>
</dbReference>
<evidence type="ECO:0000313" key="3">
    <source>
        <dbReference type="Proteomes" id="UP000676386"/>
    </source>
</evidence>
<sequence length="440" mass="49961">MKSRASALVNLLSGSKSFFIAWSMIAAFGAYFCMYAFRKPFTAGTYSGYHFLEMDYKAVLIVAQALGYMSSKFIGIKIISELKPQSRQRLIIGLILFAEVSLLFFGLLSPPYNFIFLFFNGLPLGMVWGIVFSYLEGRRFTEVLGMGLSISLIVSSGILKTVYFTTHGWFPAISEAWLPFCIGLFFLPLFLFFSWMLSVIPAPTETDKLLRTERVPMTGEDKRNVLKEVGGGVVCFVLMYIFLATMRDFRDNFSVEIWNEIQPSWDKTVFSKTEMISGLVVLISVGCLSLVRNNIKGFWATQWLIAFGVLLCGGSTLLFQLHQLAPFWWMLFTGMGLFLAYIPIQVAVFERMIALFKLKANAGFFIYICDSLGYLGSVALLLYKEFFMKEMSWSKVLMDFSYLLTLTCIMLLLFAALFFNRKPGVKSKIVKSLQQLQTLN</sequence>
<organism evidence="2 3">
    <name type="scientific">Chitinophaga hostae</name>
    <dbReference type="NCBI Taxonomy" id="2831022"/>
    <lineage>
        <taxon>Bacteria</taxon>
        <taxon>Pseudomonadati</taxon>
        <taxon>Bacteroidota</taxon>
        <taxon>Chitinophagia</taxon>
        <taxon>Chitinophagales</taxon>
        <taxon>Chitinophagaceae</taxon>
        <taxon>Chitinophaga</taxon>
    </lineage>
</organism>
<dbReference type="InterPro" id="IPR036259">
    <property type="entry name" value="MFS_trans_sf"/>
</dbReference>
<keyword evidence="1" id="KW-1133">Transmembrane helix</keyword>
<dbReference type="RefSeq" id="WP_211971579.1">
    <property type="nucleotide sequence ID" value="NZ_CBFHAM010000015.1"/>
</dbReference>
<dbReference type="EMBL" id="JAGTXB010000001">
    <property type="protein sequence ID" value="MBS0026473.1"/>
    <property type="molecule type" value="Genomic_DNA"/>
</dbReference>
<feature type="transmembrane region" description="Helical" evidence="1">
    <location>
        <begin position="114"/>
        <end position="135"/>
    </location>
</feature>
<dbReference type="SUPFAM" id="SSF103473">
    <property type="entry name" value="MFS general substrate transporter"/>
    <property type="match status" value="1"/>
</dbReference>
<feature type="transmembrane region" description="Helical" evidence="1">
    <location>
        <begin position="147"/>
        <end position="170"/>
    </location>
</feature>
<evidence type="ECO:0000313" key="2">
    <source>
        <dbReference type="EMBL" id="MBS0026473.1"/>
    </source>
</evidence>
<proteinExistence type="predicted"/>
<keyword evidence="1" id="KW-0472">Membrane</keyword>
<dbReference type="InterPro" id="IPR043745">
    <property type="entry name" value="DUF5690"/>
</dbReference>
<feature type="transmembrane region" description="Helical" evidence="1">
    <location>
        <begin position="327"/>
        <end position="349"/>
    </location>
</feature>
<name>A0ABS5IUB1_9BACT</name>
<feature type="transmembrane region" description="Helical" evidence="1">
    <location>
        <begin position="20"/>
        <end position="38"/>
    </location>
</feature>
<feature type="transmembrane region" description="Helical" evidence="1">
    <location>
        <begin position="303"/>
        <end position="321"/>
    </location>
</feature>
<reference evidence="2 3" key="1">
    <citation type="submission" date="2021-04" db="EMBL/GenBank/DDBJ databases">
        <title>Chitinophaga sp. nov., isolated from the rhizosphere soil.</title>
        <authorList>
            <person name="He S."/>
        </authorList>
    </citation>
    <scope>NUCLEOTIDE SEQUENCE [LARGE SCALE GENOMIC DNA]</scope>
    <source>
        <strain evidence="2 3">2R12</strain>
    </source>
</reference>
<dbReference type="Proteomes" id="UP000676386">
    <property type="component" value="Unassembled WGS sequence"/>
</dbReference>
<keyword evidence="1" id="KW-0812">Transmembrane</keyword>
<feature type="transmembrane region" description="Helical" evidence="1">
    <location>
        <begin position="275"/>
        <end position="291"/>
    </location>
</feature>
<gene>
    <name evidence="2" type="ORF">KE626_04025</name>
</gene>
<evidence type="ECO:0008006" key="4">
    <source>
        <dbReference type="Google" id="ProtNLM"/>
    </source>
</evidence>
<keyword evidence="3" id="KW-1185">Reference proteome</keyword>
<feature type="transmembrane region" description="Helical" evidence="1">
    <location>
        <begin position="402"/>
        <end position="419"/>
    </location>
</feature>